<feature type="compositionally biased region" description="Polar residues" evidence="1">
    <location>
        <begin position="50"/>
        <end position="61"/>
    </location>
</feature>
<feature type="region of interest" description="Disordered" evidence="1">
    <location>
        <begin position="50"/>
        <end position="94"/>
    </location>
</feature>
<gene>
    <name evidence="3" type="ORF">LIPSTDRAFT_71663</name>
</gene>
<evidence type="ECO:0000313" key="4">
    <source>
        <dbReference type="Proteomes" id="UP000094385"/>
    </source>
</evidence>
<name>A0A1E3Q6G2_LIPST</name>
<sequence>MDQDLLLQLFYHFLPLLFLVSGASILSKSCNLTVIKQSYWIIVASQNKMDSSSQSQNTQQRPPRAKRLDYHALNTGTDSEGDSGEGPRSRSRRRLELNDISFISRNRSRSRSNRLSHRRTSKRHRQNRACCKKYRRSRGTCPTSIGTLTIKLAV</sequence>
<feature type="chain" id="PRO_5009134107" evidence="2">
    <location>
        <begin position="23"/>
        <end position="154"/>
    </location>
</feature>
<proteinExistence type="predicted"/>
<feature type="region of interest" description="Disordered" evidence="1">
    <location>
        <begin position="107"/>
        <end position="128"/>
    </location>
</feature>
<accession>A0A1E3Q6G2</accession>
<dbReference type="AlphaFoldDB" id="A0A1E3Q6G2"/>
<feature type="signal peptide" evidence="2">
    <location>
        <begin position="1"/>
        <end position="22"/>
    </location>
</feature>
<keyword evidence="2" id="KW-0732">Signal</keyword>
<evidence type="ECO:0000256" key="1">
    <source>
        <dbReference type="SAM" id="MobiDB-lite"/>
    </source>
</evidence>
<dbReference type="Proteomes" id="UP000094385">
    <property type="component" value="Unassembled WGS sequence"/>
</dbReference>
<organism evidence="3 4">
    <name type="scientific">Lipomyces starkeyi NRRL Y-11557</name>
    <dbReference type="NCBI Taxonomy" id="675824"/>
    <lineage>
        <taxon>Eukaryota</taxon>
        <taxon>Fungi</taxon>
        <taxon>Dikarya</taxon>
        <taxon>Ascomycota</taxon>
        <taxon>Saccharomycotina</taxon>
        <taxon>Lipomycetes</taxon>
        <taxon>Lipomycetales</taxon>
        <taxon>Lipomycetaceae</taxon>
        <taxon>Lipomyces</taxon>
    </lineage>
</organism>
<keyword evidence="4" id="KW-1185">Reference proteome</keyword>
<dbReference type="EMBL" id="KV454294">
    <property type="protein sequence ID" value="ODQ73285.1"/>
    <property type="molecule type" value="Genomic_DNA"/>
</dbReference>
<evidence type="ECO:0000313" key="3">
    <source>
        <dbReference type="EMBL" id="ODQ73285.1"/>
    </source>
</evidence>
<reference evidence="3 4" key="1">
    <citation type="journal article" date="2016" name="Proc. Natl. Acad. Sci. U.S.A.">
        <title>Comparative genomics of biotechnologically important yeasts.</title>
        <authorList>
            <person name="Riley R."/>
            <person name="Haridas S."/>
            <person name="Wolfe K.H."/>
            <person name="Lopes M.R."/>
            <person name="Hittinger C.T."/>
            <person name="Goeker M."/>
            <person name="Salamov A.A."/>
            <person name="Wisecaver J.H."/>
            <person name="Long T.M."/>
            <person name="Calvey C.H."/>
            <person name="Aerts A.L."/>
            <person name="Barry K.W."/>
            <person name="Choi C."/>
            <person name="Clum A."/>
            <person name="Coughlan A.Y."/>
            <person name="Deshpande S."/>
            <person name="Douglass A.P."/>
            <person name="Hanson S.J."/>
            <person name="Klenk H.-P."/>
            <person name="LaButti K.M."/>
            <person name="Lapidus A."/>
            <person name="Lindquist E.A."/>
            <person name="Lipzen A.M."/>
            <person name="Meier-Kolthoff J.P."/>
            <person name="Ohm R.A."/>
            <person name="Otillar R.P."/>
            <person name="Pangilinan J.L."/>
            <person name="Peng Y."/>
            <person name="Rokas A."/>
            <person name="Rosa C.A."/>
            <person name="Scheuner C."/>
            <person name="Sibirny A.A."/>
            <person name="Slot J.C."/>
            <person name="Stielow J.B."/>
            <person name="Sun H."/>
            <person name="Kurtzman C.P."/>
            <person name="Blackwell M."/>
            <person name="Grigoriev I.V."/>
            <person name="Jeffries T.W."/>
        </authorList>
    </citation>
    <scope>NUCLEOTIDE SEQUENCE [LARGE SCALE GENOMIC DNA]</scope>
    <source>
        <strain evidence="3 4">NRRL Y-11557</strain>
    </source>
</reference>
<evidence type="ECO:0000256" key="2">
    <source>
        <dbReference type="SAM" id="SignalP"/>
    </source>
</evidence>
<protein>
    <submittedName>
        <fullName evidence="3">Uncharacterized protein</fullName>
    </submittedName>
</protein>